<reference evidence="5 6" key="1">
    <citation type="submission" date="2018-02" db="EMBL/GenBank/DDBJ databases">
        <title>Complete genome sequence of Agrobacterium tumefaciens 1D1609.</title>
        <authorList>
            <person name="Cho S.-T."/>
            <person name="Haryono M."/>
            <person name="Chang H.-H."/>
            <person name="Santos M.N."/>
            <person name="Lai E.-M."/>
            <person name="Kuo C.-H."/>
        </authorList>
    </citation>
    <scope>NUCLEOTIDE SEQUENCE [LARGE SCALE GENOMIC DNA]</scope>
    <source>
        <strain evidence="5 6">1D1609</strain>
    </source>
</reference>
<dbReference type="EMBL" id="CP026924">
    <property type="protein sequence ID" value="AVH40964.1"/>
    <property type="molecule type" value="Genomic_DNA"/>
</dbReference>
<keyword evidence="3" id="KW-0804">Transcription</keyword>
<evidence type="ECO:0000256" key="1">
    <source>
        <dbReference type="ARBA" id="ARBA00023015"/>
    </source>
</evidence>
<feature type="domain" description="HTH araC/xylS-type" evidence="4">
    <location>
        <begin position="169"/>
        <end position="266"/>
    </location>
</feature>
<organism evidence="5 6">
    <name type="scientific">Agrobacterium tumefaciens</name>
    <dbReference type="NCBI Taxonomy" id="358"/>
    <lineage>
        <taxon>Bacteria</taxon>
        <taxon>Pseudomonadati</taxon>
        <taxon>Pseudomonadota</taxon>
        <taxon>Alphaproteobacteria</taxon>
        <taxon>Hyphomicrobiales</taxon>
        <taxon>Rhizobiaceae</taxon>
        <taxon>Rhizobium/Agrobacterium group</taxon>
        <taxon>Agrobacterium</taxon>
        <taxon>Agrobacterium tumefaciens complex</taxon>
    </lineage>
</organism>
<evidence type="ECO:0000313" key="5">
    <source>
        <dbReference type="EMBL" id="AVH40964.1"/>
    </source>
</evidence>
<dbReference type="InterPro" id="IPR050204">
    <property type="entry name" value="AraC_XylS_family_regulators"/>
</dbReference>
<name>A0A2L2L9D8_AGRTU</name>
<dbReference type="InterPro" id="IPR037923">
    <property type="entry name" value="HTH-like"/>
</dbReference>
<sequence>MAQGRFLMPKTILPGVVAVAADSDRSFPRHMHDQFGIGLIERGAQKSLSGRGMVEAGAGHLITVNPGEVHDGIPLGEGGRAWRMLYLDIDIVRDAIADIGETDRGAFEFAYPVDIRPLAKRFNAVFAAMTARERPGETLRGDETLLTLLAGAMEKAAKPGDIAAPENIKRAKSRIDDEPSRPFRLADLAAEAGMSQFRFLRAFARATGLTPHSYLLQRRVHAARHALARGTPPAEAAFAAGFADQSHLNRFFVRQFGVTPAVYRAATGGGSSPSSVMPD</sequence>
<dbReference type="Pfam" id="PF02311">
    <property type="entry name" value="AraC_binding"/>
    <property type="match status" value="1"/>
</dbReference>
<dbReference type="PANTHER" id="PTHR46796:SF2">
    <property type="entry name" value="TRANSCRIPTIONAL REGULATORY PROTEIN"/>
    <property type="match status" value="1"/>
</dbReference>
<dbReference type="Proteomes" id="UP000237717">
    <property type="component" value="Chromosome I"/>
</dbReference>
<dbReference type="Gene3D" id="1.10.10.60">
    <property type="entry name" value="Homeodomain-like"/>
    <property type="match status" value="2"/>
</dbReference>
<evidence type="ECO:0000313" key="6">
    <source>
        <dbReference type="Proteomes" id="UP000237717"/>
    </source>
</evidence>
<dbReference type="SMART" id="SM00342">
    <property type="entry name" value="HTH_ARAC"/>
    <property type="match status" value="1"/>
</dbReference>
<dbReference type="SUPFAM" id="SSF51215">
    <property type="entry name" value="Regulatory protein AraC"/>
    <property type="match status" value="1"/>
</dbReference>
<proteinExistence type="predicted"/>
<evidence type="ECO:0000259" key="4">
    <source>
        <dbReference type="PROSITE" id="PS01124"/>
    </source>
</evidence>
<keyword evidence="2" id="KW-0238">DNA-binding</keyword>
<dbReference type="RefSeq" id="WP_065654253.1">
    <property type="nucleotide sequence ID" value="NZ_CP026924.1"/>
</dbReference>
<evidence type="ECO:0000256" key="3">
    <source>
        <dbReference type="ARBA" id="ARBA00023163"/>
    </source>
</evidence>
<dbReference type="AlphaFoldDB" id="A0A2L2L9D8"/>
<dbReference type="InterPro" id="IPR018060">
    <property type="entry name" value="HTH_AraC"/>
</dbReference>
<accession>A0A2L2L9D8</accession>
<dbReference type="PROSITE" id="PS01124">
    <property type="entry name" value="HTH_ARAC_FAMILY_2"/>
    <property type="match status" value="1"/>
</dbReference>
<gene>
    <name evidence="5" type="ORF">At1D1609_09110</name>
</gene>
<dbReference type="Pfam" id="PF12833">
    <property type="entry name" value="HTH_18"/>
    <property type="match status" value="1"/>
</dbReference>
<dbReference type="GO" id="GO:0003700">
    <property type="term" value="F:DNA-binding transcription factor activity"/>
    <property type="evidence" value="ECO:0007669"/>
    <property type="project" value="InterPro"/>
</dbReference>
<dbReference type="InterPro" id="IPR003313">
    <property type="entry name" value="AraC-bd"/>
</dbReference>
<dbReference type="PANTHER" id="PTHR46796">
    <property type="entry name" value="HTH-TYPE TRANSCRIPTIONAL ACTIVATOR RHAS-RELATED"/>
    <property type="match status" value="1"/>
</dbReference>
<dbReference type="GO" id="GO:0043565">
    <property type="term" value="F:sequence-specific DNA binding"/>
    <property type="evidence" value="ECO:0007669"/>
    <property type="project" value="InterPro"/>
</dbReference>
<dbReference type="SUPFAM" id="SSF46689">
    <property type="entry name" value="Homeodomain-like"/>
    <property type="match status" value="2"/>
</dbReference>
<evidence type="ECO:0000256" key="2">
    <source>
        <dbReference type="ARBA" id="ARBA00023125"/>
    </source>
</evidence>
<keyword evidence="1" id="KW-0805">Transcription regulation</keyword>
<dbReference type="InterPro" id="IPR009057">
    <property type="entry name" value="Homeodomain-like_sf"/>
</dbReference>
<protein>
    <submittedName>
        <fullName evidence="5">AraC family transcriptional regulator</fullName>
    </submittedName>
</protein>